<evidence type="ECO:0000259" key="2">
    <source>
        <dbReference type="Pfam" id="PF03372"/>
    </source>
</evidence>
<dbReference type="EMBL" id="PISP01000002">
    <property type="protein sequence ID" value="PKD43802.1"/>
    <property type="molecule type" value="Genomic_DNA"/>
</dbReference>
<name>A0A2N0VHY3_9BACT</name>
<sequence>MIRFRFTILTILALTLGACSTSEHLSQTAPEIIKWESVATPTWYDDKAHDTISVVTWNIEHFVDKFDSPYIDNDRENNPPEDMDERRELFAEAIKKMDADIVVLQEVESAAYMQVFAEQHFPDLNYRYFTGRESNDWYMNVVVMSRIPLGMLYSYANPDSYIVDIMDDDGQVQRQNFTNNRMLSVDVLVNPDYSFLLTGLHLKAGRGERNENWRIGQIDLLRDHFEYLTTVHPDMRFLIAGDLNILPGDREFLHLLGDDDSPIFIDPLSDVDSFTHTSDNPVRQLDHLLPNEKMMEDLVPRSAEIAMPFDPEAMRKISDHLPVIARFVTTE</sequence>
<accession>A0A2N0VHY3</accession>
<dbReference type="InterPro" id="IPR005135">
    <property type="entry name" value="Endo/exonuclease/phosphatase"/>
</dbReference>
<keyword evidence="3" id="KW-0269">Exonuclease</keyword>
<feature type="domain" description="Endonuclease/exonuclease/phosphatase" evidence="2">
    <location>
        <begin position="55"/>
        <end position="320"/>
    </location>
</feature>
<protein>
    <submittedName>
        <fullName evidence="3">Endonuclease/exonuclease/phosphatase family protein</fullName>
    </submittedName>
</protein>
<keyword evidence="1" id="KW-0732">Signal</keyword>
<dbReference type="PANTHER" id="PTHR42834:SF1">
    <property type="entry name" value="ENDONUCLEASE_EXONUCLEASE_PHOSPHATASE FAMILY PROTEIN (AFU_ORTHOLOGUE AFUA_3G09210)"/>
    <property type="match status" value="1"/>
</dbReference>
<dbReference type="GO" id="GO:0004527">
    <property type="term" value="F:exonuclease activity"/>
    <property type="evidence" value="ECO:0007669"/>
    <property type="project" value="UniProtKB-KW"/>
</dbReference>
<evidence type="ECO:0000313" key="3">
    <source>
        <dbReference type="EMBL" id="PKD43802.1"/>
    </source>
</evidence>
<feature type="chain" id="PRO_5014987635" evidence="1">
    <location>
        <begin position="26"/>
        <end position="331"/>
    </location>
</feature>
<reference evidence="3 4" key="1">
    <citation type="submission" date="2017-11" db="EMBL/GenBank/DDBJ databases">
        <title>Rhodohalobacter 15182 sp. nov., isolated from a salt lake.</title>
        <authorList>
            <person name="Han S."/>
        </authorList>
    </citation>
    <scope>NUCLEOTIDE SEQUENCE [LARGE SCALE GENOMIC DNA]</scope>
    <source>
        <strain evidence="3 4">15182</strain>
    </source>
</reference>
<dbReference type="PROSITE" id="PS51257">
    <property type="entry name" value="PROKAR_LIPOPROTEIN"/>
    <property type="match status" value="1"/>
</dbReference>
<keyword evidence="3" id="KW-0255">Endonuclease</keyword>
<dbReference type="Pfam" id="PF03372">
    <property type="entry name" value="Exo_endo_phos"/>
    <property type="match status" value="1"/>
</dbReference>
<keyword evidence="4" id="KW-1185">Reference proteome</keyword>
<dbReference type="SUPFAM" id="SSF56219">
    <property type="entry name" value="DNase I-like"/>
    <property type="match status" value="1"/>
</dbReference>
<proteinExistence type="predicted"/>
<dbReference type="InterPro" id="IPR036691">
    <property type="entry name" value="Endo/exonu/phosph_ase_sf"/>
</dbReference>
<dbReference type="PANTHER" id="PTHR42834">
    <property type="entry name" value="ENDONUCLEASE/EXONUCLEASE/PHOSPHATASE FAMILY PROTEIN (AFU_ORTHOLOGUE AFUA_3G09210)"/>
    <property type="match status" value="1"/>
</dbReference>
<evidence type="ECO:0000313" key="4">
    <source>
        <dbReference type="Proteomes" id="UP000233398"/>
    </source>
</evidence>
<dbReference type="AlphaFoldDB" id="A0A2N0VHY3"/>
<dbReference type="Proteomes" id="UP000233398">
    <property type="component" value="Unassembled WGS sequence"/>
</dbReference>
<keyword evidence="3" id="KW-0378">Hydrolase</keyword>
<keyword evidence="3" id="KW-0540">Nuclease</keyword>
<feature type="signal peptide" evidence="1">
    <location>
        <begin position="1"/>
        <end position="25"/>
    </location>
</feature>
<dbReference type="RefSeq" id="WP_101073341.1">
    <property type="nucleotide sequence ID" value="NZ_PISP01000002.1"/>
</dbReference>
<dbReference type="Gene3D" id="3.60.10.10">
    <property type="entry name" value="Endonuclease/exonuclease/phosphatase"/>
    <property type="match status" value="1"/>
</dbReference>
<dbReference type="OrthoDB" id="5447300at2"/>
<comment type="caution">
    <text evidence="3">The sequence shown here is derived from an EMBL/GenBank/DDBJ whole genome shotgun (WGS) entry which is preliminary data.</text>
</comment>
<organism evidence="3 4">
    <name type="scientific">Rhodohalobacter barkolensis</name>
    <dbReference type="NCBI Taxonomy" id="2053187"/>
    <lineage>
        <taxon>Bacteria</taxon>
        <taxon>Pseudomonadati</taxon>
        <taxon>Balneolota</taxon>
        <taxon>Balneolia</taxon>
        <taxon>Balneolales</taxon>
        <taxon>Balneolaceae</taxon>
        <taxon>Rhodohalobacter</taxon>
    </lineage>
</organism>
<evidence type="ECO:0000256" key="1">
    <source>
        <dbReference type="SAM" id="SignalP"/>
    </source>
</evidence>
<dbReference type="GO" id="GO:0004519">
    <property type="term" value="F:endonuclease activity"/>
    <property type="evidence" value="ECO:0007669"/>
    <property type="project" value="UniProtKB-KW"/>
</dbReference>
<gene>
    <name evidence="3" type="ORF">CWD77_09590</name>
</gene>